<feature type="non-terminal residue" evidence="1">
    <location>
        <position position="1"/>
    </location>
</feature>
<evidence type="ECO:0000313" key="1">
    <source>
        <dbReference type="EMBL" id="GAG11296.1"/>
    </source>
</evidence>
<proteinExistence type="predicted"/>
<comment type="caution">
    <text evidence="1">The sequence shown here is derived from an EMBL/GenBank/DDBJ whole genome shotgun (WGS) entry which is preliminary data.</text>
</comment>
<protein>
    <submittedName>
        <fullName evidence="1">Uncharacterized protein</fullName>
    </submittedName>
</protein>
<sequence length="52" mass="5730">FTERFTTCYVWSAEVAGKKANTVAKLLNPYFASVSLFGYPTNVPVESTGLPR</sequence>
<reference evidence="1" key="1">
    <citation type="journal article" date="2014" name="Front. Microbiol.">
        <title>High frequency of phylogenetically diverse reductive dehalogenase-homologous genes in deep subseafloor sedimentary metagenomes.</title>
        <authorList>
            <person name="Kawai M."/>
            <person name="Futagami T."/>
            <person name="Toyoda A."/>
            <person name="Takaki Y."/>
            <person name="Nishi S."/>
            <person name="Hori S."/>
            <person name="Arai W."/>
            <person name="Tsubouchi T."/>
            <person name="Morono Y."/>
            <person name="Uchiyama I."/>
            <person name="Ito T."/>
            <person name="Fujiyama A."/>
            <person name="Inagaki F."/>
            <person name="Takami H."/>
        </authorList>
    </citation>
    <scope>NUCLEOTIDE SEQUENCE</scope>
    <source>
        <strain evidence="1">Expedition CK06-06</strain>
    </source>
</reference>
<dbReference type="EMBL" id="BARS01022111">
    <property type="protein sequence ID" value="GAG11296.1"/>
    <property type="molecule type" value="Genomic_DNA"/>
</dbReference>
<dbReference type="AlphaFoldDB" id="X0WF14"/>
<name>X0WF14_9ZZZZ</name>
<gene>
    <name evidence="1" type="ORF">S01H1_35385</name>
</gene>
<accession>X0WF14</accession>
<organism evidence="1">
    <name type="scientific">marine sediment metagenome</name>
    <dbReference type="NCBI Taxonomy" id="412755"/>
    <lineage>
        <taxon>unclassified sequences</taxon>
        <taxon>metagenomes</taxon>
        <taxon>ecological metagenomes</taxon>
    </lineage>
</organism>